<reference evidence="1 2" key="1">
    <citation type="submission" date="2015-06" db="EMBL/GenBank/DDBJ databases">
        <authorList>
            <person name="Wibberg Daniel"/>
        </authorList>
    </citation>
    <scope>NUCLEOTIDE SEQUENCE [LARGE SCALE GENOMIC DNA]</scope>
    <source>
        <strain evidence="1 2">T3/55T</strain>
    </source>
</reference>
<dbReference type="AlphaFoldDB" id="A0A0H5SGJ8"/>
<evidence type="ECO:0000313" key="2">
    <source>
        <dbReference type="Proteomes" id="UP000236497"/>
    </source>
</evidence>
<keyword evidence="2" id="KW-1185">Reference proteome</keyword>
<name>A0A0H5SGJ8_HERHM</name>
<gene>
    <name evidence="1" type="ORF">HHT355_0952</name>
</gene>
<dbReference type="RefSeq" id="WP_103202278.1">
    <property type="nucleotide sequence ID" value="NZ_CVTD020000011.1"/>
</dbReference>
<sequence>MEKKKLVIDAAVVDASAVTQEYLNSYESIAINATALLVSKRSKELLSRCNAKINVSHVIDIPEDSEIMIQNGTFEITEGTKMAKPTFLLVNGHLNIGNNAQEALKTFSGFIVNGLISYPSDLSNSLPLMNINGTIDAYPSDAIRLKNKLIVDKAFIIRAKDAKYYVKSKVVIADENLDIPVLINKGTSFITKKAFIAENLIESAVKLFEDDTEIILIPAGYKYVAEENLNDMMVKKYGNKLYVDGDLIITSEGENALNKLTGIIVNGTVMVLEKLADRLMDLDIEYEELKIIKGNIIKDSGMLQLSSKSLSRYKDGVTVIDCGMVKLDPDISDQEIEEKLQFIGCGMISCTPEQKLAVELVSEDVGMVKGNITDATKYTDFESEDSYLYDENTQVINSTYYKM</sequence>
<dbReference type="OrthoDB" id="1860910at2"/>
<proteinExistence type="predicted"/>
<organism evidence="1 2">
    <name type="scientific">Herbinix hemicellulosilytica</name>
    <dbReference type="NCBI Taxonomy" id="1564487"/>
    <lineage>
        <taxon>Bacteria</taxon>
        <taxon>Bacillati</taxon>
        <taxon>Bacillota</taxon>
        <taxon>Clostridia</taxon>
        <taxon>Lachnospirales</taxon>
        <taxon>Lachnospiraceae</taxon>
        <taxon>Herbinix</taxon>
    </lineage>
</organism>
<dbReference type="Proteomes" id="UP000236497">
    <property type="component" value="Unassembled WGS sequence"/>
</dbReference>
<accession>A0A0H5SGJ8</accession>
<protein>
    <submittedName>
        <fullName evidence="1">Uncharacterized protein</fullName>
    </submittedName>
</protein>
<dbReference type="EMBL" id="CVTD020000011">
    <property type="protein sequence ID" value="CRZ34155.1"/>
    <property type="molecule type" value="Genomic_DNA"/>
</dbReference>
<evidence type="ECO:0000313" key="1">
    <source>
        <dbReference type="EMBL" id="CRZ34155.1"/>
    </source>
</evidence>